<dbReference type="GO" id="GO:1904294">
    <property type="term" value="P:positive regulation of ERAD pathway"/>
    <property type="evidence" value="ECO:0007669"/>
    <property type="project" value="InterPro"/>
</dbReference>
<evidence type="ECO:0000256" key="6">
    <source>
        <dbReference type="ARBA" id="ARBA00022833"/>
    </source>
</evidence>
<dbReference type="GeneID" id="116950093"/>
<keyword evidence="4 9" id="KW-0863">Zinc-finger</keyword>
<feature type="domain" description="RING-type" evidence="12">
    <location>
        <begin position="343"/>
        <end position="381"/>
    </location>
</feature>
<feature type="transmembrane region" description="Helical" evidence="11">
    <location>
        <begin position="172"/>
        <end position="193"/>
    </location>
</feature>
<dbReference type="Pfam" id="PF13639">
    <property type="entry name" value="zf-RING_2"/>
    <property type="match status" value="1"/>
</dbReference>
<reference evidence="14" key="1">
    <citation type="submission" date="2025-08" db="UniProtKB">
        <authorList>
            <consortium name="RefSeq"/>
        </authorList>
    </citation>
    <scope>IDENTIFICATION</scope>
    <source>
        <tissue evidence="14">Sperm</tissue>
    </source>
</reference>
<evidence type="ECO:0000313" key="13">
    <source>
        <dbReference type="Proteomes" id="UP001318040"/>
    </source>
</evidence>
<dbReference type="InterPro" id="IPR001841">
    <property type="entry name" value="Znf_RING"/>
</dbReference>
<dbReference type="RefSeq" id="XP_032823424.1">
    <property type="nucleotide sequence ID" value="XM_032967533.1"/>
</dbReference>
<evidence type="ECO:0000256" key="4">
    <source>
        <dbReference type="ARBA" id="ARBA00022771"/>
    </source>
</evidence>
<evidence type="ECO:0000256" key="3">
    <source>
        <dbReference type="ARBA" id="ARBA00022723"/>
    </source>
</evidence>
<evidence type="ECO:0000313" key="14">
    <source>
        <dbReference type="RefSeq" id="XP_032823424.1"/>
    </source>
</evidence>
<dbReference type="PANTHER" id="PTHR15860:SF0">
    <property type="entry name" value="LP20373P"/>
    <property type="match status" value="1"/>
</dbReference>
<feature type="transmembrane region" description="Helical" evidence="11">
    <location>
        <begin position="141"/>
        <end position="160"/>
    </location>
</feature>
<dbReference type="Gene3D" id="3.30.40.10">
    <property type="entry name" value="Zinc/RING finger domain, C3HC4 (zinc finger)"/>
    <property type="match status" value="1"/>
</dbReference>
<feature type="region of interest" description="Disordered" evidence="10">
    <location>
        <begin position="1"/>
        <end position="28"/>
    </location>
</feature>
<dbReference type="InterPro" id="IPR044235">
    <property type="entry name" value="RNFT1/2"/>
</dbReference>
<accession>A0AAJ7TTS2</accession>
<keyword evidence="7 11" id="KW-1133">Transmembrane helix</keyword>
<dbReference type="PANTHER" id="PTHR15860">
    <property type="entry name" value="UNCHARACTERIZED RING FINGER-CONTAINING PROTEIN"/>
    <property type="match status" value="1"/>
</dbReference>
<keyword evidence="5" id="KW-0833">Ubl conjugation pathway</keyword>
<evidence type="ECO:0000256" key="10">
    <source>
        <dbReference type="SAM" id="MobiDB-lite"/>
    </source>
</evidence>
<dbReference type="KEGG" id="pmrn:116950093"/>
<evidence type="ECO:0000256" key="11">
    <source>
        <dbReference type="SAM" id="Phobius"/>
    </source>
</evidence>
<dbReference type="GO" id="GO:0008270">
    <property type="term" value="F:zinc ion binding"/>
    <property type="evidence" value="ECO:0007669"/>
    <property type="project" value="UniProtKB-KW"/>
</dbReference>
<feature type="transmembrane region" description="Helical" evidence="11">
    <location>
        <begin position="290"/>
        <end position="308"/>
    </location>
</feature>
<dbReference type="PROSITE" id="PS00518">
    <property type="entry name" value="ZF_RING_1"/>
    <property type="match status" value="1"/>
</dbReference>
<dbReference type="InterPro" id="IPR013083">
    <property type="entry name" value="Znf_RING/FYVE/PHD"/>
</dbReference>
<feature type="region of interest" description="Disordered" evidence="10">
    <location>
        <begin position="49"/>
        <end position="106"/>
    </location>
</feature>
<name>A0AAJ7TTS2_PETMA</name>
<dbReference type="GO" id="GO:0061630">
    <property type="term" value="F:ubiquitin protein ligase activity"/>
    <property type="evidence" value="ECO:0007669"/>
    <property type="project" value="InterPro"/>
</dbReference>
<keyword evidence="3" id="KW-0479">Metal-binding</keyword>
<dbReference type="AlphaFoldDB" id="A0AAJ7TTS2"/>
<protein>
    <submittedName>
        <fullName evidence="14">E3 ubiquitin-protein ligase RNFT1</fullName>
    </submittedName>
</protein>
<gene>
    <name evidence="14" type="primary">RNFT1</name>
</gene>
<dbReference type="SUPFAM" id="SSF57850">
    <property type="entry name" value="RING/U-box"/>
    <property type="match status" value="1"/>
</dbReference>
<sequence length="403" mass="43413">MQRRRGSESLQQDGDLDSSMAGLAVGTAGFSPSSAGDVVLQMVARHDAAGGGGGSSGVPPGDSSGPAHRHLLSAYAPAQPSAPARGDGGGGGGGGDAGDPGGEAGNPTAAFAEMRPLLGWLQRGLPFLLLLLTRLGYQHRLGLAVLAGLFLTFFYANRTLKTQVTLRERRSCVKTLWLLVFLAGNVAFLYYTFRAQRLHYSLMLASPSLLPVELWDLLWIVGIGDFVGKFISIGLKCLLVALPSSVLPFGSRGRWYVLVEEGSQLYRYLLPALPWFHFLMGTRRPGDARIFHMLLALLYFCAKCLGLYSNVTALRKSCAMACAQQVYGVPASKQQCAEAGDICPICQAAFAQPLMLVCRHVLCAECMALWCDRERACPLCRVLISPCAPRWRDGSTSAHLQLY</sequence>
<evidence type="ECO:0000256" key="5">
    <source>
        <dbReference type="ARBA" id="ARBA00022786"/>
    </source>
</evidence>
<proteinExistence type="predicted"/>
<evidence type="ECO:0000259" key="12">
    <source>
        <dbReference type="PROSITE" id="PS50089"/>
    </source>
</evidence>
<comment type="subcellular location">
    <subcellularLocation>
        <location evidence="1">Membrane</location>
        <topology evidence="1">Multi-pass membrane protein</topology>
    </subcellularLocation>
</comment>
<feature type="compositionally biased region" description="Low complexity" evidence="10">
    <location>
        <begin position="73"/>
        <end position="85"/>
    </location>
</feature>
<feature type="compositionally biased region" description="Gly residues" evidence="10">
    <location>
        <begin position="86"/>
        <end position="104"/>
    </location>
</feature>
<evidence type="ECO:0000256" key="8">
    <source>
        <dbReference type="ARBA" id="ARBA00023136"/>
    </source>
</evidence>
<organism evidence="13 14">
    <name type="scientific">Petromyzon marinus</name>
    <name type="common">Sea lamprey</name>
    <dbReference type="NCBI Taxonomy" id="7757"/>
    <lineage>
        <taxon>Eukaryota</taxon>
        <taxon>Metazoa</taxon>
        <taxon>Chordata</taxon>
        <taxon>Craniata</taxon>
        <taxon>Vertebrata</taxon>
        <taxon>Cyclostomata</taxon>
        <taxon>Hyperoartia</taxon>
        <taxon>Petromyzontiformes</taxon>
        <taxon>Petromyzontidae</taxon>
        <taxon>Petromyzon</taxon>
    </lineage>
</organism>
<dbReference type="Proteomes" id="UP001318040">
    <property type="component" value="Chromosome 38"/>
</dbReference>
<dbReference type="SMART" id="SM00184">
    <property type="entry name" value="RING"/>
    <property type="match status" value="1"/>
</dbReference>
<dbReference type="GO" id="GO:0016020">
    <property type="term" value="C:membrane"/>
    <property type="evidence" value="ECO:0007669"/>
    <property type="project" value="UniProtKB-SubCell"/>
</dbReference>
<keyword evidence="2 11" id="KW-0812">Transmembrane</keyword>
<evidence type="ECO:0000256" key="7">
    <source>
        <dbReference type="ARBA" id="ARBA00022989"/>
    </source>
</evidence>
<evidence type="ECO:0000256" key="1">
    <source>
        <dbReference type="ARBA" id="ARBA00004141"/>
    </source>
</evidence>
<evidence type="ECO:0000256" key="9">
    <source>
        <dbReference type="PROSITE-ProRule" id="PRU00175"/>
    </source>
</evidence>
<keyword evidence="6" id="KW-0862">Zinc</keyword>
<dbReference type="InterPro" id="IPR017907">
    <property type="entry name" value="Znf_RING_CS"/>
</dbReference>
<dbReference type="PROSITE" id="PS50089">
    <property type="entry name" value="ZF_RING_2"/>
    <property type="match status" value="1"/>
</dbReference>
<evidence type="ECO:0000256" key="2">
    <source>
        <dbReference type="ARBA" id="ARBA00022692"/>
    </source>
</evidence>
<keyword evidence="13" id="KW-1185">Reference proteome</keyword>
<feature type="compositionally biased region" description="Low complexity" evidence="10">
    <location>
        <begin position="57"/>
        <end position="66"/>
    </location>
</feature>
<keyword evidence="8 11" id="KW-0472">Membrane</keyword>